<dbReference type="EMBL" id="JAHHUM010002598">
    <property type="protein sequence ID" value="KAK5602931.1"/>
    <property type="molecule type" value="Genomic_DNA"/>
</dbReference>
<dbReference type="Proteomes" id="UP001311232">
    <property type="component" value="Unassembled WGS sequence"/>
</dbReference>
<protein>
    <submittedName>
        <fullName evidence="1">Uncharacterized protein</fullName>
    </submittedName>
</protein>
<evidence type="ECO:0000313" key="2">
    <source>
        <dbReference type="Proteomes" id="UP001311232"/>
    </source>
</evidence>
<gene>
    <name evidence="1" type="ORF">CRENBAI_019542</name>
</gene>
<organism evidence="1 2">
    <name type="scientific">Crenichthys baileyi</name>
    <name type="common">White River springfish</name>
    <dbReference type="NCBI Taxonomy" id="28760"/>
    <lineage>
        <taxon>Eukaryota</taxon>
        <taxon>Metazoa</taxon>
        <taxon>Chordata</taxon>
        <taxon>Craniata</taxon>
        <taxon>Vertebrata</taxon>
        <taxon>Euteleostomi</taxon>
        <taxon>Actinopterygii</taxon>
        <taxon>Neopterygii</taxon>
        <taxon>Teleostei</taxon>
        <taxon>Neoteleostei</taxon>
        <taxon>Acanthomorphata</taxon>
        <taxon>Ovalentaria</taxon>
        <taxon>Atherinomorphae</taxon>
        <taxon>Cyprinodontiformes</taxon>
        <taxon>Goodeidae</taxon>
        <taxon>Crenichthys</taxon>
    </lineage>
</organism>
<proteinExistence type="predicted"/>
<evidence type="ECO:0000313" key="1">
    <source>
        <dbReference type="EMBL" id="KAK5602931.1"/>
    </source>
</evidence>
<comment type="caution">
    <text evidence="1">The sequence shown here is derived from an EMBL/GenBank/DDBJ whole genome shotgun (WGS) entry which is preliminary data.</text>
</comment>
<reference evidence="1 2" key="1">
    <citation type="submission" date="2021-06" db="EMBL/GenBank/DDBJ databases">
        <authorList>
            <person name="Palmer J.M."/>
        </authorList>
    </citation>
    <scope>NUCLEOTIDE SEQUENCE [LARGE SCALE GENOMIC DNA]</scope>
    <source>
        <strain evidence="1 2">MEX-2019</strain>
        <tissue evidence="1">Muscle</tissue>
    </source>
</reference>
<name>A0AAV9R1U6_9TELE</name>
<sequence length="133" mass="14463">MGCQSASSPHFLFSQSPSKTLLRSRISSLFKLRCDGQPRHVHYDSSDLTGSSHCFVTDPRPPSSSSARRTVRLASRLDGPFPCLSSGQVESAWPGFCSVSPPIFLTHPGFDVLFNSGHPTNFPTSFISSMDSL</sequence>
<keyword evidence="2" id="KW-1185">Reference proteome</keyword>
<dbReference type="AlphaFoldDB" id="A0AAV9R1U6"/>
<accession>A0AAV9R1U6</accession>